<dbReference type="AlphaFoldDB" id="A0A7X1B4H0"/>
<reference evidence="1 2" key="1">
    <citation type="submission" date="2020-07" db="EMBL/GenBank/DDBJ databases">
        <authorList>
            <person name="Feng X."/>
        </authorList>
    </citation>
    <scope>NUCLEOTIDE SEQUENCE [LARGE SCALE GENOMIC DNA]</scope>
    <source>
        <strain evidence="1 2">JCM23202</strain>
    </source>
</reference>
<proteinExistence type="predicted"/>
<evidence type="ECO:0000313" key="1">
    <source>
        <dbReference type="EMBL" id="MBC2605483.1"/>
    </source>
</evidence>
<evidence type="ECO:0008006" key="3">
    <source>
        <dbReference type="Google" id="ProtNLM"/>
    </source>
</evidence>
<dbReference type="Proteomes" id="UP000526501">
    <property type="component" value="Unassembled WGS sequence"/>
</dbReference>
<accession>A0A7X1B4H0</accession>
<sequence>MDGEPRPVEDFNEIFAAFEESEDPILLVGGHAVNVWALSYYYRSKAEIAPHEPLTSSDMDIYATRNALLWLGKKLGGDVRFAALREIVLGAMEIDVGGRPFLLEALRSVKGVTDEELTECKALVDVAGNEILVPLPHVLLKAKLSNALELDQGDRQDVKHVKLLAVVLREYLIDLLDTVKPEFEREVLGIIRGAVSVALSADAVRFGKAHWTVFVGFLPLERMASSVPKIASFAKVEFQKRFRS</sequence>
<organism evidence="1 2">
    <name type="scientific">Pelagicoccus albus</name>
    <dbReference type="NCBI Taxonomy" id="415222"/>
    <lineage>
        <taxon>Bacteria</taxon>
        <taxon>Pseudomonadati</taxon>
        <taxon>Verrucomicrobiota</taxon>
        <taxon>Opitutia</taxon>
        <taxon>Puniceicoccales</taxon>
        <taxon>Pelagicoccaceae</taxon>
        <taxon>Pelagicoccus</taxon>
    </lineage>
</organism>
<dbReference type="EMBL" id="JACHVC010000006">
    <property type="protein sequence ID" value="MBC2605483.1"/>
    <property type="molecule type" value="Genomic_DNA"/>
</dbReference>
<protein>
    <recommendedName>
        <fullName evidence="3">Nucleotidyltransferase</fullName>
    </recommendedName>
</protein>
<comment type="caution">
    <text evidence="1">The sequence shown here is derived from an EMBL/GenBank/DDBJ whole genome shotgun (WGS) entry which is preliminary data.</text>
</comment>
<keyword evidence="2" id="KW-1185">Reference proteome</keyword>
<evidence type="ECO:0000313" key="2">
    <source>
        <dbReference type="Proteomes" id="UP000526501"/>
    </source>
</evidence>
<gene>
    <name evidence="1" type="ORF">H5P27_05450</name>
</gene>
<name>A0A7X1B4H0_9BACT</name>
<dbReference type="RefSeq" id="WP_185659358.1">
    <property type="nucleotide sequence ID" value="NZ_CAWPOO010000006.1"/>
</dbReference>